<dbReference type="InterPro" id="IPR040256">
    <property type="entry name" value="At4g02000-like"/>
</dbReference>
<feature type="domain" description="Zinc knuckle CX2CX4HX4C" evidence="3">
    <location>
        <begin position="165"/>
        <end position="212"/>
    </location>
</feature>
<comment type="caution">
    <text evidence="4">The sequence shown here is derived from an EMBL/GenBank/DDBJ whole genome shotgun (WGS) entry which is preliminary data.</text>
</comment>
<feature type="transmembrane region" description="Helical" evidence="1">
    <location>
        <begin position="344"/>
        <end position="362"/>
    </location>
</feature>
<feature type="transmembrane region" description="Helical" evidence="1">
    <location>
        <begin position="382"/>
        <end position="399"/>
    </location>
</feature>
<gene>
    <name evidence="4" type="ORF">OLEA9_A093322</name>
</gene>
<feature type="domain" description="DUF4283" evidence="2">
    <location>
        <begin position="27"/>
        <end position="105"/>
    </location>
</feature>
<keyword evidence="4" id="KW-0255">Endonuclease</keyword>
<dbReference type="EMBL" id="CACTIH010001969">
    <property type="protein sequence ID" value="CAA2970308.1"/>
    <property type="molecule type" value="Genomic_DNA"/>
</dbReference>
<name>A0A8S0QWG1_OLEEU</name>
<keyword evidence="1" id="KW-0812">Transmembrane</keyword>
<dbReference type="GO" id="GO:0004519">
    <property type="term" value="F:endonuclease activity"/>
    <property type="evidence" value="ECO:0007669"/>
    <property type="project" value="UniProtKB-KW"/>
</dbReference>
<dbReference type="Proteomes" id="UP000594638">
    <property type="component" value="Unassembled WGS sequence"/>
</dbReference>
<dbReference type="GO" id="GO:0004527">
    <property type="term" value="F:exonuclease activity"/>
    <property type="evidence" value="ECO:0007669"/>
    <property type="project" value="UniProtKB-KW"/>
</dbReference>
<protein>
    <submittedName>
        <fullName evidence="4">Endonuclease exonuclease phosphatase</fullName>
    </submittedName>
</protein>
<dbReference type="OrthoDB" id="1695837at2759"/>
<dbReference type="PANTHER" id="PTHR31286:SF178">
    <property type="entry name" value="DUF4283 DOMAIN-CONTAINING PROTEIN"/>
    <property type="match status" value="1"/>
</dbReference>
<keyword evidence="1" id="KW-1133">Transmembrane helix</keyword>
<evidence type="ECO:0000313" key="5">
    <source>
        <dbReference type="Proteomes" id="UP000594638"/>
    </source>
</evidence>
<sequence length="400" mass="45951">MMRGKSLEISINLKADEEITKKIESICLIGKIMLHKPLDRNLVESIAKKEWKCKNDFSVSCITHNIFMFSFKSKEDLKNVLGDSPWTIRGGLLVLSVWCAGKVPTELSFSYSVFWVQVHGLPINYLSQENVSKIGEYLGIFVCADRTVFDGKFCWRKFLRLRVILDVRNPILTGFWLRRPGLKDIWIDFKYEKLGQFCYKCGRIGNHYLRCKFSAGKAKFGPWLRALPWYEPFSGATFPTNLQEKRGQQNFCTSLIAVPKANSSLIQSSSSLGNLPVMEYATTIEREEESGTTIESEDDKDEDISARNLWRRVIFNGIDSTIMLINCAIIYLRTSSANAIEGNWGLFIMMAAYLFHLTRKLIHVVQRSLFPNEYNVVMPTSVYSWMALMEFVILLVFLLI</sequence>
<proteinExistence type="predicted"/>
<dbReference type="Pfam" id="PF14111">
    <property type="entry name" value="DUF4283"/>
    <property type="match status" value="1"/>
</dbReference>
<evidence type="ECO:0000259" key="2">
    <source>
        <dbReference type="Pfam" id="PF14111"/>
    </source>
</evidence>
<dbReference type="Pfam" id="PF14392">
    <property type="entry name" value="zf-CCHC_4"/>
    <property type="match status" value="1"/>
</dbReference>
<reference evidence="4 5" key="1">
    <citation type="submission" date="2019-12" db="EMBL/GenBank/DDBJ databases">
        <authorList>
            <person name="Alioto T."/>
            <person name="Alioto T."/>
            <person name="Gomez Garrido J."/>
        </authorList>
    </citation>
    <scope>NUCLEOTIDE SEQUENCE [LARGE SCALE GENOMIC DNA]</scope>
</reference>
<dbReference type="AlphaFoldDB" id="A0A8S0QWG1"/>
<evidence type="ECO:0000313" key="4">
    <source>
        <dbReference type="EMBL" id="CAA2970308.1"/>
    </source>
</evidence>
<keyword evidence="5" id="KW-1185">Reference proteome</keyword>
<keyword evidence="4" id="KW-0378">Hydrolase</keyword>
<dbReference type="Gramene" id="OE9A093322T1">
    <property type="protein sequence ID" value="OE9A093322C1"/>
    <property type="gene ID" value="OE9A093322"/>
</dbReference>
<dbReference type="InterPro" id="IPR025558">
    <property type="entry name" value="DUF4283"/>
</dbReference>
<organism evidence="4 5">
    <name type="scientific">Olea europaea subsp. europaea</name>
    <dbReference type="NCBI Taxonomy" id="158383"/>
    <lineage>
        <taxon>Eukaryota</taxon>
        <taxon>Viridiplantae</taxon>
        <taxon>Streptophyta</taxon>
        <taxon>Embryophyta</taxon>
        <taxon>Tracheophyta</taxon>
        <taxon>Spermatophyta</taxon>
        <taxon>Magnoliopsida</taxon>
        <taxon>eudicotyledons</taxon>
        <taxon>Gunneridae</taxon>
        <taxon>Pentapetalae</taxon>
        <taxon>asterids</taxon>
        <taxon>lamiids</taxon>
        <taxon>Lamiales</taxon>
        <taxon>Oleaceae</taxon>
        <taxon>Oleeae</taxon>
        <taxon>Olea</taxon>
    </lineage>
</organism>
<keyword evidence="1" id="KW-0472">Membrane</keyword>
<evidence type="ECO:0000259" key="3">
    <source>
        <dbReference type="Pfam" id="PF14392"/>
    </source>
</evidence>
<dbReference type="PANTHER" id="PTHR31286">
    <property type="entry name" value="GLYCINE-RICH CELL WALL STRUCTURAL PROTEIN 1.8-LIKE"/>
    <property type="match status" value="1"/>
</dbReference>
<keyword evidence="4" id="KW-0540">Nuclease</keyword>
<accession>A0A8S0QWG1</accession>
<keyword evidence="4" id="KW-0269">Exonuclease</keyword>
<dbReference type="InterPro" id="IPR025836">
    <property type="entry name" value="Zn_knuckle_CX2CX4HX4C"/>
</dbReference>
<feature type="transmembrane region" description="Helical" evidence="1">
    <location>
        <begin position="313"/>
        <end position="332"/>
    </location>
</feature>
<evidence type="ECO:0000256" key="1">
    <source>
        <dbReference type="SAM" id="Phobius"/>
    </source>
</evidence>